<dbReference type="Proteomes" id="UP001152797">
    <property type="component" value="Unassembled WGS sequence"/>
</dbReference>
<dbReference type="Gene3D" id="3.30.40.10">
    <property type="entry name" value="Zinc/RING finger domain, C3HC4 (zinc finger)"/>
    <property type="match status" value="1"/>
</dbReference>
<reference evidence="3" key="1">
    <citation type="submission" date="2022-10" db="EMBL/GenBank/DDBJ databases">
        <authorList>
            <person name="Chen Y."/>
            <person name="Dougan E. K."/>
            <person name="Chan C."/>
            <person name="Rhodes N."/>
            <person name="Thang M."/>
        </authorList>
    </citation>
    <scope>NUCLEOTIDE SEQUENCE</scope>
</reference>
<sequence>MTFAQSLARKADDFEKKLEAQEALEIQAWAAEMLDRIKERCIRASAQGHYDYSCVTTVCEEARKGNRGLAKKLLDQHLRGLGFNRVSVAAASPADISHLRPGEVCFRTEVSWKLVSRIAISTTAEPAAKRLKGYLGRCQLCEENRSMIALAPCGHVLCGECRQKQARRDQKCPFCRQVVVCVTEGLFLS</sequence>
<accession>A0A9P1FI18</accession>
<protein>
    <submittedName>
        <fullName evidence="4">ERAD-associated E3 ubiquitin-protein ligase DOA10</fullName>
    </submittedName>
</protein>
<reference evidence="4 5" key="2">
    <citation type="submission" date="2024-05" db="EMBL/GenBank/DDBJ databases">
        <authorList>
            <person name="Chen Y."/>
            <person name="Shah S."/>
            <person name="Dougan E. K."/>
            <person name="Thang M."/>
            <person name="Chan C."/>
        </authorList>
    </citation>
    <scope>NUCLEOTIDE SEQUENCE [LARGE SCALE GENOMIC DNA]</scope>
</reference>
<evidence type="ECO:0000313" key="3">
    <source>
        <dbReference type="EMBL" id="CAI3976761.1"/>
    </source>
</evidence>
<dbReference type="AlphaFoldDB" id="A0A9P1FI18"/>
<organism evidence="3">
    <name type="scientific">Cladocopium goreaui</name>
    <dbReference type="NCBI Taxonomy" id="2562237"/>
    <lineage>
        <taxon>Eukaryota</taxon>
        <taxon>Sar</taxon>
        <taxon>Alveolata</taxon>
        <taxon>Dinophyceae</taxon>
        <taxon>Suessiales</taxon>
        <taxon>Symbiodiniaceae</taxon>
        <taxon>Cladocopium</taxon>
    </lineage>
</organism>
<evidence type="ECO:0000259" key="2">
    <source>
        <dbReference type="PROSITE" id="PS50089"/>
    </source>
</evidence>
<comment type="caution">
    <text evidence="3">The sequence shown here is derived from an EMBL/GenBank/DDBJ whole genome shotgun (WGS) entry which is preliminary data.</text>
</comment>
<dbReference type="InterPro" id="IPR013083">
    <property type="entry name" value="Znf_RING/FYVE/PHD"/>
</dbReference>
<keyword evidence="1" id="KW-0863">Zinc-finger</keyword>
<proteinExistence type="predicted"/>
<dbReference type="GO" id="GO:0008270">
    <property type="term" value="F:zinc ion binding"/>
    <property type="evidence" value="ECO:0007669"/>
    <property type="project" value="UniProtKB-KW"/>
</dbReference>
<keyword evidence="5" id="KW-1185">Reference proteome</keyword>
<evidence type="ECO:0000313" key="4">
    <source>
        <dbReference type="EMBL" id="CAL4764073.1"/>
    </source>
</evidence>
<dbReference type="Pfam" id="PF13920">
    <property type="entry name" value="zf-C3HC4_3"/>
    <property type="match status" value="1"/>
</dbReference>
<name>A0A9P1FI18_9DINO</name>
<gene>
    <name evidence="3" type="ORF">C1SCF055_LOCUS4956</name>
</gene>
<feature type="domain" description="RING-type" evidence="2">
    <location>
        <begin position="138"/>
        <end position="176"/>
    </location>
</feature>
<dbReference type="InterPro" id="IPR001841">
    <property type="entry name" value="Znf_RING"/>
</dbReference>
<dbReference type="SUPFAM" id="SSF57850">
    <property type="entry name" value="RING/U-box"/>
    <property type="match status" value="1"/>
</dbReference>
<evidence type="ECO:0000313" key="5">
    <source>
        <dbReference type="Proteomes" id="UP001152797"/>
    </source>
</evidence>
<keyword evidence="1" id="KW-0479">Metal-binding</keyword>
<dbReference type="PROSITE" id="PS50089">
    <property type="entry name" value="ZF_RING_2"/>
    <property type="match status" value="1"/>
</dbReference>
<evidence type="ECO:0000256" key="1">
    <source>
        <dbReference type="PROSITE-ProRule" id="PRU00175"/>
    </source>
</evidence>
<dbReference type="OrthoDB" id="6489785at2759"/>
<keyword evidence="1" id="KW-0862">Zinc</keyword>
<dbReference type="SMART" id="SM00184">
    <property type="entry name" value="RING"/>
    <property type="match status" value="1"/>
</dbReference>
<dbReference type="EMBL" id="CAMXCT020000294">
    <property type="protein sequence ID" value="CAL1130136.1"/>
    <property type="molecule type" value="Genomic_DNA"/>
</dbReference>
<dbReference type="EMBL" id="CAMXCT030000294">
    <property type="protein sequence ID" value="CAL4764073.1"/>
    <property type="molecule type" value="Genomic_DNA"/>
</dbReference>
<dbReference type="EMBL" id="CAMXCT010000294">
    <property type="protein sequence ID" value="CAI3976761.1"/>
    <property type="molecule type" value="Genomic_DNA"/>
</dbReference>